<accession>A0AAU7BWI0</accession>
<feature type="transmembrane region" description="Helical" evidence="1">
    <location>
        <begin position="62"/>
        <end position="79"/>
    </location>
</feature>
<protein>
    <submittedName>
        <fullName evidence="2">Uncharacterized protein</fullName>
    </submittedName>
</protein>
<keyword evidence="1" id="KW-1133">Transmembrane helix</keyword>
<feature type="transmembrane region" description="Helical" evidence="1">
    <location>
        <begin position="187"/>
        <end position="211"/>
    </location>
</feature>
<keyword evidence="1" id="KW-0812">Transmembrane</keyword>
<evidence type="ECO:0000313" key="2">
    <source>
        <dbReference type="EMBL" id="XBG62469.1"/>
    </source>
</evidence>
<sequence>MINKKGQESKFQFYLNWIKEHLSLLVLIPILLGGIWQVIMLWQFGLSYVRFFSISQLVSDGLIILMFVPLIILFSYFIFSYSIDKIRGKDKFEVKLKDYLPAVTLLIFLTSYSIHYITTRYGSSSLIPPFHSIIEFALISLGLYLSIRLNILFEVFTGKNEVLLKEARKLNPLSRIKNITNKNTFKIIGNFLMSLSTLGFFIFYFAFYFVVTINTILSINNYYKPNDLYNIKTVVEKVEKNYNIKKEDFEITYFNDSYIFITSYKLPKKKRDSLVQFKKVSKSEILILKTDAFFKELN</sequence>
<dbReference type="AlphaFoldDB" id="A0AAU7BWI0"/>
<dbReference type="RefSeq" id="WP_347925713.1">
    <property type="nucleotide sequence ID" value="NZ_CP157199.1"/>
</dbReference>
<feature type="transmembrane region" description="Helical" evidence="1">
    <location>
        <begin position="130"/>
        <end position="147"/>
    </location>
</feature>
<proteinExistence type="predicted"/>
<gene>
    <name evidence="2" type="ORF">ABGB03_06070</name>
</gene>
<keyword evidence="1" id="KW-0472">Membrane</keyword>
<feature type="transmembrane region" description="Helical" evidence="1">
    <location>
        <begin position="99"/>
        <end position="118"/>
    </location>
</feature>
<name>A0AAU7BWI0_9FLAO</name>
<reference evidence="2" key="1">
    <citation type="submission" date="2024-05" db="EMBL/GenBank/DDBJ databases">
        <title>Pontimicrobium maritimus sp. nov., isolated form sea water.</title>
        <authorList>
            <person name="Muhammad N."/>
            <person name="Vuong T.Q."/>
            <person name="Han H.L."/>
            <person name="Kim S.-G."/>
        </authorList>
    </citation>
    <scope>NUCLEOTIDE SEQUENCE</scope>
    <source>
        <strain evidence="2">SW4</strain>
    </source>
</reference>
<organism evidence="2">
    <name type="scientific">Pontimicrobium sp. SW4</name>
    <dbReference type="NCBI Taxonomy" id="3153519"/>
    <lineage>
        <taxon>Bacteria</taxon>
        <taxon>Pseudomonadati</taxon>
        <taxon>Bacteroidota</taxon>
        <taxon>Flavobacteriia</taxon>
        <taxon>Flavobacteriales</taxon>
        <taxon>Flavobacteriaceae</taxon>
        <taxon>Pontimicrobium</taxon>
    </lineage>
</organism>
<evidence type="ECO:0000256" key="1">
    <source>
        <dbReference type="SAM" id="Phobius"/>
    </source>
</evidence>
<dbReference type="EMBL" id="CP157199">
    <property type="protein sequence ID" value="XBG62469.1"/>
    <property type="molecule type" value="Genomic_DNA"/>
</dbReference>
<feature type="transmembrane region" description="Helical" evidence="1">
    <location>
        <begin position="21"/>
        <end position="42"/>
    </location>
</feature>